<dbReference type="SUPFAM" id="SSF53335">
    <property type="entry name" value="S-adenosyl-L-methionine-dependent methyltransferases"/>
    <property type="match status" value="1"/>
</dbReference>
<dbReference type="AlphaFoldDB" id="A0A1G6LSH3"/>
<reference evidence="3" key="1">
    <citation type="submission" date="2016-10" db="EMBL/GenBank/DDBJ databases">
        <authorList>
            <person name="Varghese N."/>
            <person name="Submissions S."/>
        </authorList>
    </citation>
    <scope>NUCLEOTIDE SEQUENCE [LARGE SCALE GENOMIC DNA]</scope>
    <source>
        <strain evidence="3">DSM 11005</strain>
    </source>
</reference>
<protein>
    <submittedName>
        <fullName evidence="2">Anti-anti-sigma factor</fullName>
    </submittedName>
</protein>
<feature type="domain" description="STAS" evidence="1">
    <location>
        <begin position="319"/>
        <end position="405"/>
    </location>
</feature>
<dbReference type="EMBL" id="FMYW01000008">
    <property type="protein sequence ID" value="SDC46159.1"/>
    <property type="molecule type" value="Genomic_DNA"/>
</dbReference>
<gene>
    <name evidence="2" type="ORF">SAMN04487864_1089</name>
</gene>
<dbReference type="InterPro" id="IPR029063">
    <property type="entry name" value="SAM-dependent_MTases_sf"/>
</dbReference>
<sequence>MNTESDYSAMARTNPVFVTAKTAVCLMAQAEIPDAERIVRSLKIENKEPLQDLSGSTVILGNALVVEAKYRTMCSLIENSGYRTCVDLPCGYTPKALYLTAKGIQFIGLDLPIVVQEMEPVMHSLTAYPERMAFHPVDATNYDSLDAALEKTAGPLCITTEGMMMYFTESELEAVVNNVCTLLEVHGGAWFTPDPEFMIQFFLTFQSLFGEDWMKKLEAAGNAAKKQSDVANLSNSFIIDAADIPGSVKRTEAFLAKFGLKAEKLNLAEYMPELSTYRFLTSEQIVQFKKAMGNCYYWVITLDGARKLRSDTTNKEQPFAMHYTMENGLFRVSLCGRLDSITAPELLLKWEKEKTATNIERAIVDCERLTYISSAGVRVLLTMEEKTKCGVTLIHVSPLVKKFLEQNEKLSFTEICEQ</sequence>
<dbReference type="InterPro" id="IPR002645">
    <property type="entry name" value="STAS_dom"/>
</dbReference>
<dbReference type="SUPFAM" id="SSF52091">
    <property type="entry name" value="SpoIIaa-like"/>
    <property type="match status" value="1"/>
</dbReference>
<evidence type="ECO:0000313" key="3">
    <source>
        <dbReference type="Proteomes" id="UP000198943"/>
    </source>
</evidence>
<dbReference type="Gene3D" id="3.30.750.24">
    <property type="entry name" value="STAS domain"/>
    <property type="match status" value="1"/>
</dbReference>
<evidence type="ECO:0000259" key="1">
    <source>
        <dbReference type="PROSITE" id="PS50801"/>
    </source>
</evidence>
<dbReference type="InterPro" id="IPR036513">
    <property type="entry name" value="STAS_dom_sf"/>
</dbReference>
<name>A0A1G6LSH3_9FIRM</name>
<dbReference type="Pfam" id="PF13466">
    <property type="entry name" value="STAS_2"/>
    <property type="match status" value="1"/>
</dbReference>
<dbReference type="CDD" id="cd07043">
    <property type="entry name" value="STAS_anti-anti-sigma_factors"/>
    <property type="match status" value="1"/>
</dbReference>
<dbReference type="Gene3D" id="3.40.50.150">
    <property type="entry name" value="Vaccinia Virus protein VP39"/>
    <property type="match status" value="1"/>
</dbReference>
<dbReference type="InterPro" id="IPR058548">
    <property type="entry name" value="MlaB-like_STAS"/>
</dbReference>
<accession>A0A1G6LSH3</accession>
<evidence type="ECO:0000313" key="2">
    <source>
        <dbReference type="EMBL" id="SDC46159.1"/>
    </source>
</evidence>
<dbReference type="PROSITE" id="PS50801">
    <property type="entry name" value="STAS"/>
    <property type="match status" value="1"/>
</dbReference>
<organism evidence="2 3">
    <name type="scientific">Succiniclasticum ruminis</name>
    <dbReference type="NCBI Taxonomy" id="40841"/>
    <lineage>
        <taxon>Bacteria</taxon>
        <taxon>Bacillati</taxon>
        <taxon>Bacillota</taxon>
        <taxon>Negativicutes</taxon>
        <taxon>Acidaminococcales</taxon>
        <taxon>Acidaminococcaceae</taxon>
        <taxon>Succiniclasticum</taxon>
    </lineage>
</organism>
<proteinExistence type="predicted"/>
<dbReference type="OrthoDB" id="9794628at2"/>
<dbReference type="Proteomes" id="UP000198943">
    <property type="component" value="Unassembled WGS sequence"/>
</dbReference>
<dbReference type="RefSeq" id="WP_093730339.1">
    <property type="nucleotide sequence ID" value="NZ_FMYW01000008.1"/>
</dbReference>
<keyword evidence="3" id="KW-1185">Reference proteome</keyword>